<sequence length="680" mass="75049">MSDSQTGSNRRRFLKGTGAAAVSLGLAGCSEGGDNTPSGEDTPTSDTTPTDNTVDESNITKGGNFRIGMDQAPDGINVLNTNSAYSSLFLDLIHEYGTTVDPVTASVRPNVFSEWEVEELDETGEDDKPNVLVRIKVRDGLTFNDGSDLSVSDVVFSYNYIMEQEPGAFVSYIDPITEVVESDASDWDVEMTLAQPLGTYDSVQLGYIPILAESEWSDVDDYQSYEPNPENDGEMLGLGPGVLTRYEPDTSIEISFAEREGDYLLSDLEWQSEVNGIISGGPFVDAVRIFVYGSNNALNQAFLNGDIDTMYDSINTSRISDVEDADGLRLVDGFDTGYSHYSFNLRNPPFDDITFRQILGFAFDEIYKTEQLNQGYQQAGDFVMPPGYTQVRPESETDTEILTAPASEAFSFRQSDPGVVDVEAIRTFLTEGNAITGESGTFAGFEYPGSHTGVTASQSESKYDYTFDSVESDVLSDADTDQEIRIDGQTLTEFRDGEPLTFYITPAEDGPQAAKMMEDFISKLRQVGIPVHREVNTFNTMLTQVYIEEDFDLFPMGWVNLSPFAVSTLYGLFHSSQADDHSEGNSDTDKNNPMGYGLFEDATADDLIEQARTELDAEKRNSLARQAVEKVYLDFPTMVTSYDITKWPVNDANWNGFLGNIPGPGTTYLGYQFMQVHKAE</sequence>
<dbReference type="Proteomes" id="UP000509750">
    <property type="component" value="Chromosome"/>
</dbReference>
<dbReference type="PROSITE" id="PS51318">
    <property type="entry name" value="TAT"/>
    <property type="match status" value="1"/>
</dbReference>
<dbReference type="EMBL" id="CP058529">
    <property type="protein sequence ID" value="QLG26432.1"/>
    <property type="molecule type" value="Genomic_DNA"/>
</dbReference>
<evidence type="ECO:0000256" key="1">
    <source>
        <dbReference type="ARBA" id="ARBA00005695"/>
    </source>
</evidence>
<dbReference type="KEGG" id="halg:HUG10_02255"/>
<keyword evidence="7" id="KW-1185">Reference proteome</keyword>
<evidence type="ECO:0000259" key="5">
    <source>
        <dbReference type="Pfam" id="PF00496"/>
    </source>
</evidence>
<dbReference type="AlphaFoldDB" id="A0A7D5GAB5"/>
<dbReference type="GO" id="GO:1904680">
    <property type="term" value="F:peptide transmembrane transporter activity"/>
    <property type="evidence" value="ECO:0007669"/>
    <property type="project" value="TreeGrafter"/>
</dbReference>
<evidence type="ECO:0000256" key="2">
    <source>
        <dbReference type="ARBA" id="ARBA00022448"/>
    </source>
</evidence>
<evidence type="ECO:0000313" key="7">
    <source>
        <dbReference type="Proteomes" id="UP000509750"/>
    </source>
</evidence>
<keyword evidence="2" id="KW-0813">Transport</keyword>
<dbReference type="InterPro" id="IPR039424">
    <property type="entry name" value="SBP_5"/>
</dbReference>
<proteinExistence type="inferred from homology"/>
<accession>A0A7D5GAB5</accession>
<reference evidence="6 7" key="1">
    <citation type="submission" date="2020-07" db="EMBL/GenBank/DDBJ databases">
        <title>Gai3-2, isolated from salt lake.</title>
        <authorList>
            <person name="Cui H."/>
            <person name="Shi X."/>
        </authorList>
    </citation>
    <scope>NUCLEOTIDE SEQUENCE [LARGE SCALE GENOMIC DNA]</scope>
    <source>
        <strain evidence="6 7">Gai3-2</strain>
    </source>
</reference>
<dbReference type="SUPFAM" id="SSF53850">
    <property type="entry name" value="Periplasmic binding protein-like II"/>
    <property type="match status" value="1"/>
</dbReference>
<dbReference type="GeneID" id="56027618"/>
<dbReference type="InterPro" id="IPR006311">
    <property type="entry name" value="TAT_signal"/>
</dbReference>
<dbReference type="PANTHER" id="PTHR30290">
    <property type="entry name" value="PERIPLASMIC BINDING COMPONENT OF ABC TRANSPORTER"/>
    <property type="match status" value="1"/>
</dbReference>
<dbReference type="NCBIfam" id="TIGR01409">
    <property type="entry name" value="TAT_signal_seq"/>
    <property type="match status" value="1"/>
</dbReference>
<keyword evidence="3" id="KW-0732">Signal</keyword>
<name>A0A7D5GAB5_9EURY</name>
<feature type="domain" description="Solute-binding protein family 5" evidence="5">
    <location>
        <begin position="133"/>
        <end position="397"/>
    </location>
</feature>
<dbReference type="OrthoDB" id="233597at2157"/>
<organism evidence="6 7">
    <name type="scientific">Halorarum halophilum</name>
    <dbReference type="NCBI Taxonomy" id="2743090"/>
    <lineage>
        <taxon>Archaea</taxon>
        <taxon>Methanobacteriati</taxon>
        <taxon>Methanobacteriota</taxon>
        <taxon>Stenosarchaea group</taxon>
        <taxon>Halobacteria</taxon>
        <taxon>Halobacteriales</taxon>
        <taxon>Haloferacaceae</taxon>
        <taxon>Halorarum</taxon>
    </lineage>
</organism>
<dbReference type="Pfam" id="PF00496">
    <property type="entry name" value="SBP_bac_5"/>
    <property type="match status" value="1"/>
</dbReference>
<dbReference type="InterPro" id="IPR019546">
    <property type="entry name" value="TAT_signal_bac_arc"/>
</dbReference>
<gene>
    <name evidence="6" type="ORF">HUG10_02255</name>
</gene>
<evidence type="ECO:0000313" key="6">
    <source>
        <dbReference type="EMBL" id="QLG26432.1"/>
    </source>
</evidence>
<dbReference type="CDD" id="cd00995">
    <property type="entry name" value="PBP2_NikA_DppA_OppA_like"/>
    <property type="match status" value="1"/>
</dbReference>
<feature type="region of interest" description="Disordered" evidence="4">
    <location>
        <begin position="25"/>
        <end position="63"/>
    </location>
</feature>
<dbReference type="GO" id="GO:0015833">
    <property type="term" value="P:peptide transport"/>
    <property type="evidence" value="ECO:0007669"/>
    <property type="project" value="TreeGrafter"/>
</dbReference>
<dbReference type="InterPro" id="IPR000914">
    <property type="entry name" value="SBP_5_dom"/>
</dbReference>
<dbReference type="GO" id="GO:0043190">
    <property type="term" value="C:ATP-binding cassette (ABC) transporter complex"/>
    <property type="evidence" value="ECO:0007669"/>
    <property type="project" value="InterPro"/>
</dbReference>
<evidence type="ECO:0000256" key="4">
    <source>
        <dbReference type="SAM" id="MobiDB-lite"/>
    </source>
</evidence>
<evidence type="ECO:0000256" key="3">
    <source>
        <dbReference type="ARBA" id="ARBA00022729"/>
    </source>
</evidence>
<feature type="compositionally biased region" description="Low complexity" evidence="4">
    <location>
        <begin position="36"/>
        <end position="52"/>
    </location>
</feature>
<dbReference type="PIRSF" id="PIRSF002741">
    <property type="entry name" value="MppA"/>
    <property type="match status" value="1"/>
</dbReference>
<dbReference type="GO" id="GO:0042597">
    <property type="term" value="C:periplasmic space"/>
    <property type="evidence" value="ECO:0007669"/>
    <property type="project" value="UniProtKB-ARBA"/>
</dbReference>
<protein>
    <submittedName>
        <fullName evidence="6">Twin-arginine translocation signal domain-containing protein</fullName>
    </submittedName>
</protein>
<dbReference type="PANTHER" id="PTHR30290:SF9">
    <property type="entry name" value="OLIGOPEPTIDE-BINDING PROTEIN APPA"/>
    <property type="match status" value="1"/>
</dbReference>
<dbReference type="InterPro" id="IPR030678">
    <property type="entry name" value="Peptide/Ni-bd"/>
</dbReference>
<dbReference type="Gene3D" id="3.10.105.10">
    <property type="entry name" value="Dipeptide-binding Protein, Domain 3"/>
    <property type="match status" value="1"/>
</dbReference>
<dbReference type="Gene3D" id="3.40.190.10">
    <property type="entry name" value="Periplasmic binding protein-like II"/>
    <property type="match status" value="1"/>
</dbReference>
<comment type="similarity">
    <text evidence="1">Belongs to the bacterial solute-binding protein 5 family.</text>
</comment>
<dbReference type="RefSeq" id="WP_179168007.1">
    <property type="nucleotide sequence ID" value="NZ_CP058529.1"/>
</dbReference>